<gene>
    <name evidence="1" type="ORF">GC101_35390</name>
</gene>
<accession>A0ABX1YWA1</accession>
<name>A0ABX1YWA1_9BACL</name>
<evidence type="ECO:0000313" key="1">
    <source>
        <dbReference type="EMBL" id="NOU84136.1"/>
    </source>
</evidence>
<evidence type="ECO:0000313" key="2">
    <source>
        <dbReference type="Proteomes" id="UP000596857"/>
    </source>
</evidence>
<dbReference type="RefSeq" id="WP_171721104.1">
    <property type="nucleotide sequence ID" value="NZ_WHOB01000098.1"/>
</dbReference>
<keyword evidence="2" id="KW-1185">Reference proteome</keyword>
<dbReference type="EMBL" id="WHOB01000098">
    <property type="protein sequence ID" value="NOU84136.1"/>
    <property type="molecule type" value="Genomic_DNA"/>
</dbReference>
<comment type="caution">
    <text evidence="1">The sequence shown here is derived from an EMBL/GenBank/DDBJ whole genome shotgun (WGS) entry which is preliminary data.</text>
</comment>
<organism evidence="1 2">
    <name type="scientific">Paenibacillus phytohabitans</name>
    <dbReference type="NCBI Taxonomy" id="2654978"/>
    <lineage>
        <taxon>Bacteria</taxon>
        <taxon>Bacillati</taxon>
        <taxon>Bacillota</taxon>
        <taxon>Bacilli</taxon>
        <taxon>Bacillales</taxon>
        <taxon>Paenibacillaceae</taxon>
        <taxon>Paenibacillus</taxon>
    </lineage>
</organism>
<protein>
    <submittedName>
        <fullName evidence="1">Uncharacterized protein</fullName>
    </submittedName>
</protein>
<reference evidence="1 2" key="1">
    <citation type="submission" date="2019-10" db="EMBL/GenBank/DDBJ databases">
        <title>Description of Paenibacillus terricola sp. nov.</title>
        <authorList>
            <person name="Carlier A."/>
            <person name="Qi S."/>
        </authorList>
    </citation>
    <scope>NUCLEOTIDE SEQUENCE [LARGE SCALE GENOMIC DNA]</scope>
    <source>
        <strain evidence="1 2">LMG 31459</strain>
    </source>
</reference>
<dbReference type="Proteomes" id="UP000596857">
    <property type="component" value="Unassembled WGS sequence"/>
</dbReference>
<proteinExistence type="predicted"/>
<sequence>MREDTIVTLSYTELSRIVGIYFSQKLGNPTPTELRLIITHDGVNVEVKLWTVEKLIQMLDFD</sequence>